<dbReference type="SMART" id="SM00164">
    <property type="entry name" value="TBC"/>
    <property type="match status" value="1"/>
</dbReference>
<evidence type="ECO:0000313" key="12">
    <source>
        <dbReference type="EMBL" id="KAK0319728.1"/>
    </source>
</evidence>
<evidence type="ECO:0000256" key="10">
    <source>
        <dbReference type="SAM" id="MobiDB-lite"/>
    </source>
</evidence>
<organism evidence="12 13">
    <name type="scientific">Friedmanniomyces endolithicus</name>
    <dbReference type="NCBI Taxonomy" id="329885"/>
    <lineage>
        <taxon>Eukaryota</taxon>
        <taxon>Fungi</taxon>
        <taxon>Dikarya</taxon>
        <taxon>Ascomycota</taxon>
        <taxon>Pezizomycotina</taxon>
        <taxon>Dothideomycetes</taxon>
        <taxon>Dothideomycetidae</taxon>
        <taxon>Mycosphaerellales</taxon>
        <taxon>Teratosphaeriaceae</taxon>
        <taxon>Friedmanniomyces</taxon>
    </lineage>
</organism>
<name>A0AAN6FJT4_9PEZI</name>
<dbReference type="AlphaFoldDB" id="A0AAN6FJT4"/>
<comment type="similarity">
    <text evidence="8">Belongs to the GYP5 family.</text>
</comment>
<evidence type="ECO:0000256" key="4">
    <source>
        <dbReference type="ARBA" id="ARBA00022490"/>
    </source>
</evidence>
<keyword evidence="4" id="KW-0963">Cytoplasm</keyword>
<reference evidence="12" key="1">
    <citation type="submission" date="2021-12" db="EMBL/GenBank/DDBJ databases">
        <title>Black yeast isolated from Biological Soil Crust.</title>
        <authorList>
            <person name="Kurbessoian T."/>
        </authorList>
    </citation>
    <scope>NUCLEOTIDE SEQUENCE</scope>
    <source>
        <strain evidence="12">CCFEE 5208</strain>
    </source>
</reference>
<keyword evidence="7" id="KW-0175">Coiled coil</keyword>
<protein>
    <recommendedName>
        <fullName evidence="9">GTPase-activating protein GYP5</fullName>
    </recommendedName>
</protein>
<dbReference type="InterPro" id="IPR000195">
    <property type="entry name" value="Rab-GAP-TBC_dom"/>
</dbReference>
<evidence type="ECO:0000256" key="6">
    <source>
        <dbReference type="ARBA" id="ARBA00022927"/>
    </source>
</evidence>
<dbReference type="FunFam" id="1.10.472.80:FF:000044">
    <property type="entry name" value="GTPase-activating protein GYP5"/>
    <property type="match status" value="1"/>
</dbReference>
<dbReference type="InterPro" id="IPR050302">
    <property type="entry name" value="Rab_GAP_TBC_domain"/>
</dbReference>
<dbReference type="Gene3D" id="1.10.472.80">
    <property type="entry name" value="Ypt/Rab-GAP domain of gyp1p, domain 3"/>
    <property type="match status" value="1"/>
</dbReference>
<feature type="region of interest" description="Disordered" evidence="10">
    <location>
        <begin position="79"/>
        <end position="116"/>
    </location>
</feature>
<dbReference type="Gene3D" id="1.10.10.750">
    <property type="entry name" value="Ypt/Rab-GAP domain of gyp1p, domain 1"/>
    <property type="match status" value="1"/>
</dbReference>
<feature type="region of interest" description="Disordered" evidence="10">
    <location>
        <begin position="979"/>
        <end position="1001"/>
    </location>
</feature>
<feature type="region of interest" description="Disordered" evidence="10">
    <location>
        <begin position="508"/>
        <end position="573"/>
    </location>
</feature>
<feature type="compositionally biased region" description="Basic and acidic residues" evidence="10">
    <location>
        <begin position="96"/>
        <end position="110"/>
    </location>
</feature>
<evidence type="ECO:0000256" key="8">
    <source>
        <dbReference type="ARBA" id="ARBA00061661"/>
    </source>
</evidence>
<dbReference type="PANTHER" id="PTHR47219">
    <property type="entry name" value="RAB GTPASE-ACTIVATING PROTEIN 1-LIKE"/>
    <property type="match status" value="1"/>
</dbReference>
<dbReference type="PANTHER" id="PTHR47219:SF9">
    <property type="entry name" value="GTPASE ACTIVATING PROTEIN AND CENTROSOME-ASSOCIATED, ISOFORM B"/>
    <property type="match status" value="1"/>
</dbReference>
<feature type="region of interest" description="Disordered" evidence="10">
    <location>
        <begin position="358"/>
        <end position="439"/>
    </location>
</feature>
<dbReference type="InterPro" id="IPR035969">
    <property type="entry name" value="Rab-GAP_TBC_sf"/>
</dbReference>
<accession>A0AAN6FJT4</accession>
<dbReference type="PROSITE" id="PS50086">
    <property type="entry name" value="TBC_RABGAP"/>
    <property type="match status" value="1"/>
</dbReference>
<evidence type="ECO:0000313" key="13">
    <source>
        <dbReference type="Proteomes" id="UP001168146"/>
    </source>
</evidence>
<comment type="caution">
    <text evidence="12">The sequence shown here is derived from an EMBL/GenBank/DDBJ whole genome shotgun (WGS) entry which is preliminary data.</text>
</comment>
<feature type="compositionally biased region" description="Basic and acidic residues" evidence="10">
    <location>
        <begin position="245"/>
        <end position="256"/>
    </location>
</feature>
<proteinExistence type="inferred from homology"/>
<keyword evidence="3" id="KW-0343">GTPase activation</keyword>
<keyword evidence="6" id="KW-0653">Protein transport</keyword>
<sequence>MYSVTSDTTPTAAPSATPAGAEAGAGAPPSAPANPNIKAPNPIFESGHALAATTPAHPPPPLLPPLPLRTSIVRSDSWERNQAPGILDRRKTVKQQPDRSRSRSSKDGVVARRGGPPIRVTMAEDVGHVQPEETFEDAVEITPKAVTSKPGSSATNGVDMKQQVDGDATGQAINGTSDGLQSQVQTNGEKAPAHSRQTTLETAPHLVPSKPVLPGRERSISPTKQVHGLSGDFAVTNPPPPSTADRVKALEQRPSREGTTGLAPPRTQAEGLARKASSGFAGLLGRMGSIRKTARSPPAPRQENRFVPTERRNTGASLADGAGGLASIADEAENAMTGQARPSLKDQFRDLRRQEELTANGLNGHAVNGDEDDMEKTPIARTKNDAGMLESTAEEGEQQSPIRLDRSASTPGLLTSPSLDQNLPPGTASGISAGPADEPRPVNWDLWEHVVNEGPAAVKRTSGAELQAAVASGIPAAIRGVVWQVLAESKSEELEAVYQALKARGTEAETALERKPAPMPRSESHNALGTTNGNGNINGAESQSISSSRSSVHSEMSTPATSAMASPPPSSLDAKNPMDVQGRLLAEKQKRQEQAALAKLEKAIKRDMGARTSFSKYSSAAGLQDALFGVCKAYALFDDSVGYAQGINFIAMPLLFNMSEAEAFTLLVKMMGSSKYDLRSMFTPDMAGLHLRLYQFERLLEEAEPALYCHLRRRKVEPGLYATQWFLTLFAYRFPLQLVLRVYDLVLSEGLTTAILRFGIVLMRRNREVLLGMQEMSALCGFLKEKLFDVYIDSAPSASSLLDSGFFGSVSGGGGGAMDKVVYRADEMVREACEIEVSEAQLAEYAREWEEAQRVERERTEEMESLRSANVQLGSRLKALEERSQQQDTEHVALAGELVRGKVELDSVMDENEGLKMKMQELERVVEVQSKEVEDRLREEMERIMGRNVEVQGENRGLKEEMEEMERELVECKMVLAQAQSDRDDSRRRMTAAQAALSGTG</sequence>
<dbReference type="GO" id="GO:0015031">
    <property type="term" value="P:protein transport"/>
    <property type="evidence" value="ECO:0007669"/>
    <property type="project" value="UniProtKB-KW"/>
</dbReference>
<evidence type="ECO:0000256" key="7">
    <source>
        <dbReference type="ARBA" id="ARBA00023054"/>
    </source>
</evidence>
<dbReference type="SUPFAM" id="SSF47923">
    <property type="entry name" value="Ypt/Rab-GAP domain of gyp1p"/>
    <property type="match status" value="2"/>
</dbReference>
<evidence type="ECO:0000256" key="3">
    <source>
        <dbReference type="ARBA" id="ARBA00022468"/>
    </source>
</evidence>
<evidence type="ECO:0000256" key="5">
    <source>
        <dbReference type="ARBA" id="ARBA00022892"/>
    </source>
</evidence>
<feature type="domain" description="Rab-GAP TBC" evidence="11">
    <location>
        <begin position="473"/>
        <end position="750"/>
    </location>
</feature>
<keyword evidence="5" id="KW-0931">ER-Golgi transport</keyword>
<evidence type="ECO:0000256" key="2">
    <source>
        <dbReference type="ARBA" id="ARBA00022448"/>
    </source>
</evidence>
<dbReference type="Gene3D" id="1.10.8.270">
    <property type="entry name" value="putative rabgap domain of human tbc1 domain family member 14 like domains"/>
    <property type="match status" value="1"/>
</dbReference>
<evidence type="ECO:0000256" key="9">
    <source>
        <dbReference type="ARBA" id="ARBA00072088"/>
    </source>
</evidence>
<feature type="compositionally biased region" description="Basic and acidic residues" evidence="10">
    <location>
        <begin position="375"/>
        <end position="384"/>
    </location>
</feature>
<dbReference type="EMBL" id="JASUXU010000029">
    <property type="protein sequence ID" value="KAK0319728.1"/>
    <property type="molecule type" value="Genomic_DNA"/>
</dbReference>
<feature type="region of interest" description="Disordered" evidence="10">
    <location>
        <begin position="168"/>
        <end position="274"/>
    </location>
</feature>
<comment type="subcellular location">
    <subcellularLocation>
        <location evidence="1">Cytoplasm</location>
    </subcellularLocation>
</comment>
<dbReference type="GO" id="GO:0005737">
    <property type="term" value="C:cytoplasm"/>
    <property type="evidence" value="ECO:0007669"/>
    <property type="project" value="UniProtKB-SubCell"/>
</dbReference>
<gene>
    <name evidence="12" type="ORF">LTR82_009434</name>
</gene>
<dbReference type="GO" id="GO:0005096">
    <property type="term" value="F:GTPase activator activity"/>
    <property type="evidence" value="ECO:0007669"/>
    <property type="project" value="UniProtKB-KW"/>
</dbReference>
<keyword evidence="2" id="KW-0813">Transport</keyword>
<feature type="compositionally biased region" description="Basic and acidic residues" evidence="10">
    <location>
        <begin position="302"/>
        <end position="313"/>
    </location>
</feature>
<feature type="region of interest" description="Disordered" evidence="10">
    <location>
        <begin position="291"/>
        <end position="321"/>
    </location>
</feature>
<feature type="region of interest" description="Disordered" evidence="10">
    <location>
        <begin position="1"/>
        <end position="43"/>
    </location>
</feature>
<dbReference type="Pfam" id="PF23436">
    <property type="entry name" value="RabGap-TBC_2"/>
    <property type="match status" value="1"/>
</dbReference>
<dbReference type="GO" id="GO:0016192">
    <property type="term" value="P:vesicle-mediated transport"/>
    <property type="evidence" value="ECO:0007669"/>
    <property type="project" value="UniProtKB-KW"/>
</dbReference>
<feature type="compositionally biased region" description="Polar residues" evidence="10">
    <location>
        <begin position="171"/>
        <end position="188"/>
    </location>
</feature>
<evidence type="ECO:0000259" key="11">
    <source>
        <dbReference type="PROSITE" id="PS50086"/>
    </source>
</evidence>
<feature type="compositionally biased region" description="Polar residues" evidence="10">
    <location>
        <begin position="407"/>
        <end position="421"/>
    </location>
</feature>
<dbReference type="Proteomes" id="UP001168146">
    <property type="component" value="Unassembled WGS sequence"/>
</dbReference>
<evidence type="ECO:0000256" key="1">
    <source>
        <dbReference type="ARBA" id="ARBA00004496"/>
    </source>
</evidence>
<feature type="compositionally biased region" description="Low complexity" evidence="10">
    <location>
        <begin position="529"/>
        <end position="565"/>
    </location>
</feature>